<comment type="subcellular location">
    <subcellularLocation>
        <location evidence="2">Cell inner membrane</location>
        <topology evidence="2">Multi-pass membrane protein</topology>
    </subcellularLocation>
</comment>
<evidence type="ECO:0000256" key="5">
    <source>
        <dbReference type="ARBA" id="ARBA00022692"/>
    </source>
</evidence>
<evidence type="ECO:0000256" key="3">
    <source>
        <dbReference type="ARBA" id="ARBA00009120"/>
    </source>
</evidence>
<dbReference type="HOGENOM" id="CLU_028452_2_2_5"/>
<evidence type="ECO:0000256" key="1">
    <source>
        <dbReference type="ARBA" id="ARBA00003321"/>
    </source>
</evidence>
<feature type="transmembrane region" description="Helical" evidence="8">
    <location>
        <begin position="47"/>
        <end position="66"/>
    </location>
</feature>
<feature type="transmembrane region" description="Helical" evidence="8">
    <location>
        <begin position="371"/>
        <end position="393"/>
    </location>
</feature>
<feature type="transmembrane region" description="Helical" evidence="8">
    <location>
        <begin position="346"/>
        <end position="365"/>
    </location>
</feature>
<gene>
    <name evidence="9" type="ORF">HYPDE_36578</name>
</gene>
<dbReference type="InterPro" id="IPR050375">
    <property type="entry name" value="MFS_TsgA-like"/>
</dbReference>
<dbReference type="eggNOG" id="COG0738">
    <property type="taxonomic scope" value="Bacteria"/>
</dbReference>
<feature type="transmembrane region" description="Helical" evidence="8">
    <location>
        <begin position="116"/>
        <end position="133"/>
    </location>
</feature>
<dbReference type="STRING" id="670307.HYPDE_36578"/>
<dbReference type="PANTHER" id="PTHR43702:SF12">
    <property type="entry name" value="N-ACETYL GLUCOSAMINE TRANSPORTER NAGP"/>
    <property type="match status" value="1"/>
</dbReference>
<reference evidence="9 10" key="1">
    <citation type="journal article" date="2013" name="Genome Announc.">
        <title>Genome sequences for three denitrifying bacterial strains isolated from a uranium- and nitrate-contaminated subsurface environment.</title>
        <authorList>
            <person name="Venkatramanan R."/>
            <person name="Prakash O."/>
            <person name="Woyke T."/>
            <person name="Chain P."/>
            <person name="Goodwin L.A."/>
            <person name="Watson D."/>
            <person name="Brooks S."/>
            <person name="Kostka J.E."/>
            <person name="Green S.J."/>
        </authorList>
    </citation>
    <scope>NUCLEOTIDE SEQUENCE [LARGE SCALE GENOMIC DNA]</scope>
    <source>
        <strain evidence="9 10">1NES1</strain>
    </source>
</reference>
<keyword evidence="7 8" id="KW-0472">Membrane</keyword>
<evidence type="ECO:0000256" key="7">
    <source>
        <dbReference type="ARBA" id="ARBA00023136"/>
    </source>
</evidence>
<accession>N0B9T8</accession>
<dbReference type="GO" id="GO:0055056">
    <property type="term" value="F:D-glucose transmembrane transporter activity"/>
    <property type="evidence" value="ECO:0007669"/>
    <property type="project" value="InterPro"/>
</dbReference>
<evidence type="ECO:0000256" key="8">
    <source>
        <dbReference type="SAM" id="Phobius"/>
    </source>
</evidence>
<feature type="transmembrane region" description="Helical" evidence="8">
    <location>
        <begin position="430"/>
        <end position="450"/>
    </location>
</feature>
<dbReference type="GO" id="GO:0005354">
    <property type="term" value="F:galactose transmembrane transporter activity"/>
    <property type="evidence" value="ECO:0007669"/>
    <property type="project" value="InterPro"/>
</dbReference>
<sequence length="462" mass="49514">MWACATGLHERRPFARQAPSIPTRQLGKARVAVTFPAAARDIETSRLGPVVTIGVLFFIFGFVTWLNGPLITFVKLAFDLDDVNAFLVPMAFYLSYFFLALPSSAVLRWTGMKKGIALGLFIMAAGAVAFGHFTTARQYPGTLTGLFVIGAGLSLLQTASNPYVCILGPSESAARRIAFMGICNKFAGFLAPLVFGALVLQGLDHFDARVKAAATPAAREALLDAFAAQVHGPYMIMAVLLAALAGWIAWSRLPDVRAKSAEGGVTDGYAEARRIFSFPHLWLGVLCLFLYVGLEVMAGDAIGIYGAGFDLPLDAARLFTSYTLFAMLVGYVGGLLLIPRFVSQQAYLAISAALGVVLTTGAYLTSGYVSVGFIASLGFANAMMWPAIFPLAIRDLGRHTETGSALLIMGVVGGALMPYAFALLKQHIDFQLAYLVLAVPSYLYVLYYGLRGHSWVASALRV</sequence>
<dbReference type="GO" id="GO:0005886">
    <property type="term" value="C:plasma membrane"/>
    <property type="evidence" value="ECO:0007669"/>
    <property type="project" value="UniProtKB-SubCell"/>
</dbReference>
<evidence type="ECO:0000256" key="4">
    <source>
        <dbReference type="ARBA" id="ARBA00022475"/>
    </source>
</evidence>
<dbReference type="AlphaFoldDB" id="N0B9T8"/>
<evidence type="ECO:0000256" key="6">
    <source>
        <dbReference type="ARBA" id="ARBA00022989"/>
    </source>
</evidence>
<dbReference type="SUPFAM" id="SSF103473">
    <property type="entry name" value="MFS general substrate transporter"/>
    <property type="match status" value="1"/>
</dbReference>
<name>N0B9T8_9HYPH</name>
<dbReference type="InterPro" id="IPR005964">
    <property type="entry name" value="Glc/Gal_transptr_bac"/>
</dbReference>
<comment type="function">
    <text evidence="1">Intake of glucose and galactose.</text>
</comment>
<dbReference type="InterPro" id="IPR011701">
    <property type="entry name" value="MFS"/>
</dbReference>
<dbReference type="Pfam" id="PF07690">
    <property type="entry name" value="MFS_1"/>
    <property type="match status" value="1"/>
</dbReference>
<evidence type="ECO:0000313" key="9">
    <source>
        <dbReference type="EMBL" id="AGK58987.1"/>
    </source>
</evidence>
<keyword evidence="10" id="KW-1185">Reference proteome</keyword>
<dbReference type="InterPro" id="IPR036259">
    <property type="entry name" value="MFS_trans_sf"/>
</dbReference>
<evidence type="ECO:0000256" key="2">
    <source>
        <dbReference type="ARBA" id="ARBA00004429"/>
    </source>
</evidence>
<evidence type="ECO:0000313" key="10">
    <source>
        <dbReference type="Proteomes" id="UP000005952"/>
    </source>
</evidence>
<feature type="transmembrane region" description="Helical" evidence="8">
    <location>
        <begin position="177"/>
        <end position="200"/>
    </location>
</feature>
<keyword evidence="4" id="KW-1003">Cell membrane</keyword>
<dbReference type="KEGG" id="hdt:HYPDE_36578"/>
<dbReference type="Gene3D" id="1.20.1250.20">
    <property type="entry name" value="MFS general substrate transporter like domains"/>
    <property type="match status" value="2"/>
</dbReference>
<protein>
    <submittedName>
        <fullName evidence="9">Glucose/galactose transporter</fullName>
    </submittedName>
</protein>
<feature type="transmembrane region" description="Helical" evidence="8">
    <location>
        <begin position="86"/>
        <end position="109"/>
    </location>
</feature>
<dbReference type="PANTHER" id="PTHR43702">
    <property type="entry name" value="L-FUCOSE-PROTON SYMPORTER"/>
    <property type="match status" value="1"/>
</dbReference>
<proteinExistence type="inferred from homology"/>
<feature type="transmembrane region" description="Helical" evidence="8">
    <location>
        <begin position="405"/>
        <end position="424"/>
    </location>
</feature>
<dbReference type="EMBL" id="CP005587">
    <property type="protein sequence ID" value="AGK58987.1"/>
    <property type="molecule type" value="Genomic_DNA"/>
</dbReference>
<comment type="similarity">
    <text evidence="3">Belongs to the major facilitator superfamily. FHS transporter (TC 2.A.1.7) family.</text>
</comment>
<feature type="transmembrane region" description="Helical" evidence="8">
    <location>
        <begin position="319"/>
        <end position="339"/>
    </location>
</feature>
<dbReference type="Proteomes" id="UP000005952">
    <property type="component" value="Chromosome"/>
</dbReference>
<dbReference type="GO" id="GO:1904659">
    <property type="term" value="P:D-glucose transmembrane transport"/>
    <property type="evidence" value="ECO:0007669"/>
    <property type="project" value="InterPro"/>
</dbReference>
<keyword evidence="5 8" id="KW-0812">Transmembrane</keyword>
<feature type="transmembrane region" description="Helical" evidence="8">
    <location>
        <begin position="281"/>
        <end position="307"/>
    </location>
</feature>
<keyword evidence="6 8" id="KW-1133">Transmembrane helix</keyword>
<organism evidence="9 10">
    <name type="scientific">Hyphomicrobium denitrificans 1NES1</name>
    <dbReference type="NCBI Taxonomy" id="670307"/>
    <lineage>
        <taxon>Bacteria</taxon>
        <taxon>Pseudomonadati</taxon>
        <taxon>Pseudomonadota</taxon>
        <taxon>Alphaproteobacteria</taxon>
        <taxon>Hyphomicrobiales</taxon>
        <taxon>Hyphomicrobiaceae</taxon>
        <taxon>Hyphomicrobium</taxon>
    </lineage>
</organism>
<feature type="transmembrane region" description="Helical" evidence="8">
    <location>
        <begin position="232"/>
        <end position="250"/>
    </location>
</feature>
<dbReference type="CDD" id="cd17394">
    <property type="entry name" value="MFS_FucP_like"/>
    <property type="match status" value="1"/>
</dbReference>
<dbReference type="NCBIfam" id="TIGR01272">
    <property type="entry name" value="gluP"/>
    <property type="match status" value="1"/>
</dbReference>